<dbReference type="Gene3D" id="3.30.710.10">
    <property type="entry name" value="Potassium Channel Kv1.1, Chain A"/>
    <property type="match status" value="1"/>
</dbReference>
<evidence type="ECO:0000313" key="2">
    <source>
        <dbReference type="EMBL" id="KAJ9645575.1"/>
    </source>
</evidence>
<dbReference type="EMBL" id="JAPDRN010000004">
    <property type="protein sequence ID" value="KAJ9645575.1"/>
    <property type="molecule type" value="Genomic_DNA"/>
</dbReference>
<dbReference type="SUPFAM" id="SSF54695">
    <property type="entry name" value="POZ domain"/>
    <property type="match status" value="1"/>
</dbReference>
<dbReference type="Proteomes" id="UP001172681">
    <property type="component" value="Unassembled WGS sequence"/>
</dbReference>
<feature type="domain" description="BTB" evidence="1">
    <location>
        <begin position="49"/>
        <end position="110"/>
    </location>
</feature>
<dbReference type="AlphaFoldDB" id="A0AA39D3T0"/>
<reference evidence="2" key="1">
    <citation type="submission" date="2022-10" db="EMBL/GenBank/DDBJ databases">
        <title>Culturing micro-colonial fungi from biological soil crusts in the Mojave desert and describing Neophaeococcomyces mojavensis, and introducing the new genera and species Taxawa tesnikishii.</title>
        <authorList>
            <person name="Kurbessoian T."/>
            <person name="Stajich J.E."/>
        </authorList>
    </citation>
    <scope>NUCLEOTIDE SEQUENCE</scope>
    <source>
        <strain evidence="2">TK_35</strain>
    </source>
</reference>
<gene>
    <name evidence="2" type="ORF">H2204_001156</name>
</gene>
<protein>
    <recommendedName>
        <fullName evidence="1">BTB domain-containing protein</fullName>
    </recommendedName>
</protein>
<name>A0AA39D3T0_9EURO</name>
<dbReference type="InterPro" id="IPR011333">
    <property type="entry name" value="SKP1/BTB/POZ_sf"/>
</dbReference>
<dbReference type="InterPro" id="IPR000210">
    <property type="entry name" value="BTB/POZ_dom"/>
</dbReference>
<evidence type="ECO:0000313" key="3">
    <source>
        <dbReference type="Proteomes" id="UP001172681"/>
    </source>
</evidence>
<proteinExistence type="predicted"/>
<dbReference type="PROSITE" id="PS50097">
    <property type="entry name" value="BTB"/>
    <property type="match status" value="1"/>
</dbReference>
<keyword evidence="3" id="KW-1185">Reference proteome</keyword>
<sequence>MLVDNNMASLSDQTKIDQSKMSAVHAQSPAIKVIVGDEGDFVKTPTGLIQSNVFYVNMSFLVHHSRYFKILLDTAPPRDVVRLQPPKGCDAEMFGCWLDALYQGKVDLSEDTAGGGLPELRGTYAFANFLGSSTFKNLIVDAVQSEWALDDWAPPDLFVATCDDPATDLLDDYVLECVAYKILKQGWTKDGSEEDWDYVVADESTENDHVPDRSTSFLRLVQRVDRLREEEVRGRLMDPTKRVDCRWHEHATMESRRQCHRFDNNSAVTESHLFTT</sequence>
<evidence type="ECO:0000259" key="1">
    <source>
        <dbReference type="PROSITE" id="PS50097"/>
    </source>
</evidence>
<accession>A0AA39D3T0</accession>
<organism evidence="2 3">
    <name type="scientific">Knufia peltigerae</name>
    <dbReference type="NCBI Taxonomy" id="1002370"/>
    <lineage>
        <taxon>Eukaryota</taxon>
        <taxon>Fungi</taxon>
        <taxon>Dikarya</taxon>
        <taxon>Ascomycota</taxon>
        <taxon>Pezizomycotina</taxon>
        <taxon>Eurotiomycetes</taxon>
        <taxon>Chaetothyriomycetidae</taxon>
        <taxon>Chaetothyriales</taxon>
        <taxon>Trichomeriaceae</taxon>
        <taxon>Knufia</taxon>
    </lineage>
</organism>
<comment type="caution">
    <text evidence="2">The sequence shown here is derived from an EMBL/GenBank/DDBJ whole genome shotgun (WGS) entry which is preliminary data.</text>
</comment>